<dbReference type="EMBL" id="JAHQIW010000360">
    <property type="protein sequence ID" value="KAJ1347637.1"/>
    <property type="molecule type" value="Genomic_DNA"/>
</dbReference>
<proteinExistence type="predicted"/>
<protein>
    <submittedName>
        <fullName evidence="1">Uncharacterized protein</fullName>
    </submittedName>
</protein>
<accession>A0AAD5QDQ7</accession>
<keyword evidence="2" id="KW-1185">Reference proteome</keyword>
<dbReference type="AlphaFoldDB" id="A0AAD5QDQ7"/>
<name>A0AAD5QDQ7_PARTN</name>
<evidence type="ECO:0000313" key="2">
    <source>
        <dbReference type="Proteomes" id="UP001196413"/>
    </source>
</evidence>
<reference evidence="1" key="1">
    <citation type="submission" date="2021-06" db="EMBL/GenBank/DDBJ databases">
        <title>Parelaphostrongylus tenuis whole genome reference sequence.</title>
        <authorList>
            <person name="Garwood T.J."/>
            <person name="Larsen P.A."/>
            <person name="Fountain-Jones N.M."/>
            <person name="Garbe J.R."/>
            <person name="Macchietto M.G."/>
            <person name="Kania S.A."/>
            <person name="Gerhold R.W."/>
            <person name="Richards J.E."/>
            <person name="Wolf T.M."/>
        </authorList>
    </citation>
    <scope>NUCLEOTIDE SEQUENCE</scope>
    <source>
        <strain evidence="1">MNPRO001-30</strain>
        <tissue evidence="1">Meninges</tissue>
    </source>
</reference>
<evidence type="ECO:0000313" key="1">
    <source>
        <dbReference type="EMBL" id="KAJ1347637.1"/>
    </source>
</evidence>
<dbReference type="Proteomes" id="UP001196413">
    <property type="component" value="Unassembled WGS sequence"/>
</dbReference>
<gene>
    <name evidence="1" type="ORF">KIN20_002745</name>
</gene>
<organism evidence="1 2">
    <name type="scientific">Parelaphostrongylus tenuis</name>
    <name type="common">Meningeal worm</name>
    <dbReference type="NCBI Taxonomy" id="148309"/>
    <lineage>
        <taxon>Eukaryota</taxon>
        <taxon>Metazoa</taxon>
        <taxon>Ecdysozoa</taxon>
        <taxon>Nematoda</taxon>
        <taxon>Chromadorea</taxon>
        <taxon>Rhabditida</taxon>
        <taxon>Rhabditina</taxon>
        <taxon>Rhabditomorpha</taxon>
        <taxon>Strongyloidea</taxon>
        <taxon>Metastrongylidae</taxon>
        <taxon>Parelaphostrongylus</taxon>
    </lineage>
</organism>
<sequence>MCQIVTGSQSKSLANIRQFIDEPSSIQLTNAWRMTFRGRLSLECKLKTAPSSAVGAPTSSRTWRLGGEQFEVTSASCCRPSGRRFLSSKQGADNEKSTVGISLYTRGNARIDKEREQAGHN</sequence>
<comment type="caution">
    <text evidence="1">The sequence shown here is derived from an EMBL/GenBank/DDBJ whole genome shotgun (WGS) entry which is preliminary data.</text>
</comment>